<accession>A0A8J2WQ13</accession>
<comment type="caution">
    <text evidence="3">The sequence shown here is derived from an EMBL/GenBank/DDBJ whole genome shotgun (WGS) entry which is preliminary data.</text>
</comment>
<dbReference type="Proteomes" id="UP000789595">
    <property type="component" value="Unassembled WGS sequence"/>
</dbReference>
<keyword evidence="2" id="KW-0732">Signal</keyword>
<feature type="region of interest" description="Disordered" evidence="1">
    <location>
        <begin position="81"/>
        <end position="104"/>
    </location>
</feature>
<dbReference type="EMBL" id="CAKKNE010000005">
    <property type="protein sequence ID" value="CAH0375825.1"/>
    <property type="molecule type" value="Genomic_DNA"/>
</dbReference>
<evidence type="ECO:0000256" key="2">
    <source>
        <dbReference type="SAM" id="SignalP"/>
    </source>
</evidence>
<feature type="chain" id="PRO_5035176755" evidence="2">
    <location>
        <begin position="28"/>
        <end position="255"/>
    </location>
</feature>
<evidence type="ECO:0000313" key="4">
    <source>
        <dbReference type="Proteomes" id="UP000789595"/>
    </source>
</evidence>
<feature type="compositionally biased region" description="Basic and acidic residues" evidence="1">
    <location>
        <begin position="145"/>
        <end position="156"/>
    </location>
</feature>
<dbReference type="AlphaFoldDB" id="A0A8J2WQ13"/>
<reference evidence="3" key="1">
    <citation type="submission" date="2021-11" db="EMBL/GenBank/DDBJ databases">
        <authorList>
            <consortium name="Genoscope - CEA"/>
            <person name="William W."/>
        </authorList>
    </citation>
    <scope>NUCLEOTIDE SEQUENCE</scope>
</reference>
<proteinExistence type="predicted"/>
<feature type="compositionally biased region" description="Basic and acidic residues" evidence="1">
    <location>
        <begin position="165"/>
        <end position="178"/>
    </location>
</feature>
<feature type="region of interest" description="Disordered" evidence="1">
    <location>
        <begin position="130"/>
        <end position="190"/>
    </location>
</feature>
<keyword evidence="4" id="KW-1185">Reference proteome</keyword>
<feature type="signal peptide" evidence="2">
    <location>
        <begin position="1"/>
        <end position="27"/>
    </location>
</feature>
<protein>
    <submittedName>
        <fullName evidence="3">Uncharacterized protein</fullName>
    </submittedName>
</protein>
<evidence type="ECO:0000256" key="1">
    <source>
        <dbReference type="SAM" id="MobiDB-lite"/>
    </source>
</evidence>
<name>A0A8J2WQ13_9STRA</name>
<evidence type="ECO:0000313" key="3">
    <source>
        <dbReference type="EMBL" id="CAH0375825.1"/>
    </source>
</evidence>
<organism evidence="3 4">
    <name type="scientific">Pelagomonas calceolata</name>
    <dbReference type="NCBI Taxonomy" id="35677"/>
    <lineage>
        <taxon>Eukaryota</taxon>
        <taxon>Sar</taxon>
        <taxon>Stramenopiles</taxon>
        <taxon>Ochrophyta</taxon>
        <taxon>Pelagophyceae</taxon>
        <taxon>Pelagomonadales</taxon>
        <taxon>Pelagomonadaceae</taxon>
        <taxon>Pelagomonas</taxon>
    </lineage>
</organism>
<sequence>MQSTARVTSVLALAAAASALRVPRARALPVSKAASRAVAAVGLAAALWPAAGFAAEELEIDEGLAATQAFLGKISKSGNVKKGSGRAAVPVGDSSLPDFGRAAPKETAPEIAAADSLLTKKDSLTGDIRESASERIGSEAPVVEADSKQRPTKRETPAWVTYKAPEPEPKEAPKKYEPAEPTFTITPKKDDASLKATGDFFASISKKGTVKKGDGIPVARGDSSLPDFGRAAPKAAPAASGDFDALASKVQARYE</sequence>
<gene>
    <name evidence="3" type="ORF">PECAL_5P03730</name>
</gene>
<feature type="region of interest" description="Disordered" evidence="1">
    <location>
        <begin position="211"/>
        <end position="240"/>
    </location>
</feature>